<evidence type="ECO:0000313" key="2">
    <source>
        <dbReference type="EMBL" id="MVU77267.1"/>
    </source>
</evidence>
<reference evidence="2 3" key="1">
    <citation type="submission" date="2019-12" db="EMBL/GenBank/DDBJ databases">
        <title>Nocardia sp. nov. ET3-3 isolated from soil.</title>
        <authorList>
            <person name="Kanchanasin P."/>
            <person name="Tanasupawat S."/>
            <person name="Yuki M."/>
            <person name="Kudo T."/>
        </authorList>
    </citation>
    <scope>NUCLEOTIDE SEQUENCE [LARGE SCALE GENOMIC DNA]</scope>
    <source>
        <strain evidence="2 3">ET3-3</strain>
    </source>
</reference>
<proteinExistence type="predicted"/>
<feature type="chain" id="PRO_5029785130" description="DUF3558 domain-containing protein" evidence="1">
    <location>
        <begin position="19"/>
        <end position="178"/>
    </location>
</feature>
<evidence type="ECO:0000313" key="3">
    <source>
        <dbReference type="Proteomes" id="UP000466794"/>
    </source>
</evidence>
<evidence type="ECO:0000256" key="1">
    <source>
        <dbReference type="SAM" id="SignalP"/>
    </source>
</evidence>
<comment type="caution">
    <text evidence="2">The sequence shown here is derived from an EMBL/GenBank/DDBJ whole genome shotgun (WGS) entry which is preliminary data.</text>
</comment>
<dbReference type="Proteomes" id="UP000466794">
    <property type="component" value="Unassembled WGS sequence"/>
</dbReference>
<protein>
    <recommendedName>
        <fullName evidence="4">DUF3558 domain-containing protein</fullName>
    </recommendedName>
</protein>
<keyword evidence="3" id="KW-1185">Reference proteome</keyword>
<sequence length="178" mass="18819">MRKHLVRIVIAVMAVAGAAGCSSDSKGSGALDPCRQIEGPAVQTAGFDPRTKLIKDDIDGTPARECTYTSSVEGMLRIDLLTDGYDKLLSDARAKAAANGRAVPTVSVINKRDAFTHAEEIDSDDKSIPLGCSTTLRADTGAVKIDVLPHVEDLTRTDDACTTVLRVATTLEPSLANH</sequence>
<dbReference type="EMBL" id="WRPP01000001">
    <property type="protein sequence ID" value="MVU77267.1"/>
    <property type="molecule type" value="Genomic_DNA"/>
</dbReference>
<dbReference type="RefSeq" id="WP_157386634.1">
    <property type="nucleotide sequence ID" value="NZ_WRPP01000001.1"/>
</dbReference>
<feature type="signal peptide" evidence="1">
    <location>
        <begin position="1"/>
        <end position="18"/>
    </location>
</feature>
<dbReference type="AlphaFoldDB" id="A0A7K1USE5"/>
<accession>A0A7K1USE5</accession>
<keyword evidence="1" id="KW-0732">Signal</keyword>
<organism evidence="2 3">
    <name type="scientific">Nocardia terrae</name>
    <dbReference type="NCBI Taxonomy" id="2675851"/>
    <lineage>
        <taxon>Bacteria</taxon>
        <taxon>Bacillati</taxon>
        <taxon>Actinomycetota</taxon>
        <taxon>Actinomycetes</taxon>
        <taxon>Mycobacteriales</taxon>
        <taxon>Nocardiaceae</taxon>
        <taxon>Nocardia</taxon>
    </lineage>
</organism>
<evidence type="ECO:0008006" key="4">
    <source>
        <dbReference type="Google" id="ProtNLM"/>
    </source>
</evidence>
<name>A0A7K1USE5_9NOCA</name>
<dbReference type="PROSITE" id="PS51257">
    <property type="entry name" value="PROKAR_LIPOPROTEIN"/>
    <property type="match status" value="1"/>
</dbReference>
<gene>
    <name evidence="2" type="ORF">GPX89_08410</name>
</gene>